<dbReference type="PANTHER" id="PTHR12011">
    <property type="entry name" value="ADHESION G-PROTEIN COUPLED RECEPTOR"/>
    <property type="match status" value="1"/>
</dbReference>
<name>A0ABY6K6Z1_9ARAC</name>
<dbReference type="Proteomes" id="UP001235939">
    <property type="component" value="Chromosome 03"/>
</dbReference>
<feature type="region of interest" description="Disordered" evidence="9">
    <location>
        <begin position="861"/>
        <end position="882"/>
    </location>
</feature>
<evidence type="ECO:0000256" key="2">
    <source>
        <dbReference type="ARBA" id="ARBA00010933"/>
    </source>
</evidence>
<comment type="subcellular location">
    <subcellularLocation>
        <location evidence="1">Cell membrane</location>
        <topology evidence="1">Multi-pass membrane protein</topology>
    </subcellularLocation>
</comment>
<evidence type="ECO:0000313" key="15">
    <source>
        <dbReference type="Proteomes" id="UP001235939"/>
    </source>
</evidence>
<keyword evidence="3" id="KW-1003">Cell membrane</keyword>
<dbReference type="Pfam" id="PF00002">
    <property type="entry name" value="7tm_2"/>
    <property type="match status" value="1"/>
</dbReference>
<keyword evidence="7 10" id="KW-0472">Membrane</keyword>
<dbReference type="Gene3D" id="1.20.1070.10">
    <property type="entry name" value="Rhodopsin 7-helix transmembrane proteins"/>
    <property type="match status" value="1"/>
</dbReference>
<gene>
    <name evidence="14" type="ORF">LAZ67_3001240</name>
</gene>
<evidence type="ECO:0000256" key="5">
    <source>
        <dbReference type="ARBA" id="ARBA00022734"/>
    </source>
</evidence>
<reference evidence="14 15" key="1">
    <citation type="submission" date="2022-01" db="EMBL/GenBank/DDBJ databases">
        <title>A chromosomal length assembly of Cordylochernes scorpioides.</title>
        <authorList>
            <person name="Zeh D."/>
            <person name="Zeh J."/>
        </authorList>
    </citation>
    <scope>NUCLEOTIDE SEQUENCE [LARGE SCALE GENOMIC DNA]</scope>
    <source>
        <strain evidence="14">IN4F17</strain>
        <tissue evidence="14">Whole Body</tissue>
    </source>
</reference>
<feature type="transmembrane region" description="Helical" evidence="10">
    <location>
        <begin position="519"/>
        <end position="539"/>
    </location>
</feature>
<dbReference type="InterPro" id="IPR046338">
    <property type="entry name" value="GAIN_dom_sf"/>
</dbReference>
<evidence type="ECO:0008006" key="16">
    <source>
        <dbReference type="Google" id="ProtNLM"/>
    </source>
</evidence>
<feature type="domain" description="G-protein coupled receptors family 2 profile 2" evidence="13">
    <location>
        <begin position="413"/>
        <end position="660"/>
    </location>
</feature>
<evidence type="ECO:0000256" key="7">
    <source>
        <dbReference type="ARBA" id="ARBA00023136"/>
    </source>
</evidence>
<feature type="domain" description="SUEL-type lectin" evidence="12">
    <location>
        <begin position="3"/>
        <end position="92"/>
    </location>
</feature>
<dbReference type="PROSITE" id="PS50221">
    <property type="entry name" value="GAIN_B"/>
    <property type="match status" value="1"/>
</dbReference>
<organism evidence="14 15">
    <name type="scientific">Cordylochernes scorpioides</name>
    <dbReference type="NCBI Taxonomy" id="51811"/>
    <lineage>
        <taxon>Eukaryota</taxon>
        <taxon>Metazoa</taxon>
        <taxon>Ecdysozoa</taxon>
        <taxon>Arthropoda</taxon>
        <taxon>Chelicerata</taxon>
        <taxon>Arachnida</taxon>
        <taxon>Pseudoscorpiones</taxon>
        <taxon>Cheliferoidea</taxon>
        <taxon>Chernetidae</taxon>
        <taxon>Cordylochernes</taxon>
    </lineage>
</organism>
<feature type="compositionally biased region" description="Basic residues" evidence="9">
    <location>
        <begin position="863"/>
        <end position="873"/>
    </location>
</feature>
<feature type="domain" description="GAIN-B" evidence="11">
    <location>
        <begin position="244"/>
        <end position="404"/>
    </location>
</feature>
<dbReference type="Pfam" id="PF02140">
    <property type="entry name" value="SUEL_Lectin"/>
    <property type="match status" value="1"/>
</dbReference>
<evidence type="ECO:0000256" key="4">
    <source>
        <dbReference type="ARBA" id="ARBA00022692"/>
    </source>
</evidence>
<dbReference type="InterPro" id="IPR000832">
    <property type="entry name" value="GPCR_2_secretin-like"/>
</dbReference>
<dbReference type="InterPro" id="IPR057244">
    <property type="entry name" value="GAIN_B"/>
</dbReference>
<evidence type="ECO:0000259" key="12">
    <source>
        <dbReference type="PROSITE" id="PS50228"/>
    </source>
</evidence>
<accession>A0ABY6K6Z1</accession>
<dbReference type="InterPro" id="IPR032471">
    <property type="entry name" value="AGRL2-4_GAIN_subdom_A"/>
</dbReference>
<evidence type="ECO:0000256" key="9">
    <source>
        <dbReference type="SAM" id="MobiDB-lite"/>
    </source>
</evidence>
<dbReference type="PROSITE" id="PS50261">
    <property type="entry name" value="G_PROTEIN_RECEP_F2_4"/>
    <property type="match status" value="1"/>
</dbReference>
<evidence type="ECO:0000256" key="6">
    <source>
        <dbReference type="ARBA" id="ARBA00022989"/>
    </source>
</evidence>
<evidence type="ECO:0000256" key="10">
    <source>
        <dbReference type="SAM" id="Phobius"/>
    </source>
</evidence>
<dbReference type="Pfam" id="PF01825">
    <property type="entry name" value="GPS"/>
    <property type="match status" value="1"/>
</dbReference>
<dbReference type="Gene3D" id="2.60.220.50">
    <property type="match status" value="1"/>
</dbReference>
<dbReference type="InterPro" id="IPR000203">
    <property type="entry name" value="GPS"/>
</dbReference>
<proteinExistence type="inferred from homology"/>
<dbReference type="SMART" id="SM00303">
    <property type="entry name" value="GPS"/>
    <property type="match status" value="1"/>
</dbReference>
<dbReference type="InterPro" id="IPR000922">
    <property type="entry name" value="Lectin_gal-bd_dom"/>
</dbReference>
<feature type="transmembrane region" description="Helical" evidence="10">
    <location>
        <begin position="412"/>
        <end position="438"/>
    </location>
</feature>
<dbReference type="PROSITE" id="PS50228">
    <property type="entry name" value="SUEL_LECTIN"/>
    <property type="match status" value="1"/>
</dbReference>
<keyword evidence="15" id="KW-1185">Reference proteome</keyword>
<keyword evidence="8" id="KW-1015">Disulfide bond</keyword>
<feature type="transmembrane region" description="Helical" evidence="10">
    <location>
        <begin position="607"/>
        <end position="629"/>
    </location>
</feature>
<evidence type="ECO:0000256" key="1">
    <source>
        <dbReference type="ARBA" id="ARBA00004651"/>
    </source>
</evidence>
<dbReference type="EMBL" id="CP092865">
    <property type="protein sequence ID" value="UYV64579.1"/>
    <property type="molecule type" value="Genomic_DNA"/>
</dbReference>
<evidence type="ECO:0000256" key="3">
    <source>
        <dbReference type="ARBA" id="ARBA00022475"/>
    </source>
</evidence>
<feature type="transmembrane region" description="Helical" evidence="10">
    <location>
        <begin position="474"/>
        <end position="498"/>
    </location>
</feature>
<feature type="transmembrane region" description="Helical" evidence="10">
    <location>
        <begin position="635"/>
        <end position="658"/>
    </location>
</feature>
<keyword evidence="5" id="KW-0430">Lectin</keyword>
<protein>
    <recommendedName>
        <fullName evidence="16">Latrophilin Cirl</fullName>
    </recommendedName>
</protein>
<dbReference type="InterPro" id="IPR017981">
    <property type="entry name" value="GPCR_2-like_7TM"/>
</dbReference>
<sequence>MYACEGRDLRVSCDGEGVIRLARANYGRFSLSLCNDPGRMDWRVNCMSYKSFLIMQNRCHLKPNCSITVSSAIFGDPCPGTLKYLEVQYHCVQGVARWQCSLETHTWVPETPDLGECRSLWLENLRRRMESGESVINVSTELALMTSTKLLFAEDLKELESLIQHTLAKTVNSMESFLDMWHRYHVLRELLQSLLETLSHLLAQDQRQSWEELAPAERRTVAASLAAHLEQSALLLADVSGQDDSFTVAKSNVLLSVQVLNPGSVTAARFNSAEWMDDYMVLPASAFTDLAKHGLAKVVFIAYSQMGQFLSSYESANVTRTINSRVMSASVGRATTRLAQPVIAVLRHLQVENVTNPQCVYWDFPTSSWSGQGCWVQDSNRTHTVCACDHLTNFAVLMDISPTPILPGLQDLIRIIISVGCAVCIMCLLIAVVCLFSTSSSSESGDHRTVLCHMFLCLLVAEAVFVIGIDQTNSRAACGVVAAALHFSLLATFSWSLIEGFQQYVTLAEMSDGTSSRARWYYGFAYGMPACVVAIASLVDGSSYGTSHYCWLRADNYFIFSFIGPAVGALFGAIIFLCIATCILCYHVNLATTLKSKEEAKLASIKSWIRLGFVLVSLLAVTWTCGLLVLHQEVLFLAAAFCGANILLGLFVLCCYCLPYDKVRKVLDNWLTHQSAPQGASKSAEGGVLPPSAPVNGTLPPPATSELSVGTVCPPESCGFQISPKVWNSPPVAAQDGSFTTTPGPLYMGGGESGEVYRAARGSPVRLCVLEPHRWRVQEAWQRSYKPDYSDHIYETIEEDEYRLAAALVQQIPSDYADHSDHSSSSYGYDQRPLLVASLQHPGRQPIYGIAATRTLATPDTRRNHHHHHHHRRTASDHKISNLEAKEVADGTLLPDLLRGPPPGDGSTTVVAILDGQKVVSCLQPEDKLSTYC</sequence>
<keyword evidence="4 10" id="KW-0812">Transmembrane</keyword>
<feature type="transmembrane region" description="Helical" evidence="10">
    <location>
        <begin position="450"/>
        <end position="468"/>
    </location>
</feature>
<feature type="transmembrane region" description="Helical" evidence="10">
    <location>
        <begin position="559"/>
        <end position="586"/>
    </location>
</feature>
<dbReference type="PANTHER" id="PTHR12011:SF347">
    <property type="entry name" value="FI21270P1-RELATED"/>
    <property type="match status" value="1"/>
</dbReference>
<evidence type="ECO:0000259" key="11">
    <source>
        <dbReference type="PROSITE" id="PS50221"/>
    </source>
</evidence>
<evidence type="ECO:0000256" key="8">
    <source>
        <dbReference type="ARBA" id="ARBA00023157"/>
    </source>
</evidence>
<evidence type="ECO:0000259" key="13">
    <source>
        <dbReference type="PROSITE" id="PS50261"/>
    </source>
</evidence>
<dbReference type="Pfam" id="PF16489">
    <property type="entry name" value="GAIN"/>
    <property type="match status" value="1"/>
</dbReference>
<keyword evidence="6 10" id="KW-1133">Transmembrane helix</keyword>
<evidence type="ECO:0000313" key="14">
    <source>
        <dbReference type="EMBL" id="UYV64579.1"/>
    </source>
</evidence>
<dbReference type="CDD" id="cd22830">
    <property type="entry name" value="Gal_Rha_Lectin_dCirl"/>
    <property type="match status" value="1"/>
</dbReference>
<dbReference type="InterPro" id="IPR043159">
    <property type="entry name" value="Lectin_gal-bd_sf"/>
</dbReference>
<dbReference type="Gene3D" id="1.25.40.610">
    <property type="match status" value="1"/>
</dbReference>
<comment type="similarity">
    <text evidence="2">Belongs to the G-protein coupled receptor 2 family. LN-TM7 subfamily.</text>
</comment>
<dbReference type="Gene3D" id="2.60.120.740">
    <property type="match status" value="1"/>
</dbReference>